<dbReference type="AlphaFoldDB" id="A0A2K8QQS0"/>
<protein>
    <submittedName>
        <fullName evidence="1">Uncharacterized protein</fullName>
    </submittedName>
</protein>
<dbReference type="InterPro" id="IPR024467">
    <property type="entry name" value="Xre/MbcA/ParS-like_toxin-bd"/>
</dbReference>
<dbReference type="Proteomes" id="UP000231901">
    <property type="component" value="Chromosome"/>
</dbReference>
<dbReference type="RefSeq" id="WP_033569168.1">
    <property type="nucleotide sequence ID" value="NZ_BMJF01000012.1"/>
</dbReference>
<dbReference type="OrthoDB" id="8595277at2"/>
<keyword evidence="2" id="KW-1185">Reference proteome</keyword>
<dbReference type="NCBIfam" id="TIGR02293">
    <property type="entry name" value="TAS_TIGR02293"/>
    <property type="match status" value="1"/>
</dbReference>
<dbReference type="KEGG" id="dfn:CVE23_18215"/>
<evidence type="ECO:0000313" key="2">
    <source>
        <dbReference type="Proteomes" id="UP000231901"/>
    </source>
</evidence>
<organism evidence="1 2">
    <name type="scientific">Dickeya fangzhongdai</name>
    <dbReference type="NCBI Taxonomy" id="1778540"/>
    <lineage>
        <taxon>Bacteria</taxon>
        <taxon>Pseudomonadati</taxon>
        <taxon>Pseudomonadota</taxon>
        <taxon>Gammaproteobacteria</taxon>
        <taxon>Enterobacterales</taxon>
        <taxon>Pectobacteriaceae</taxon>
        <taxon>Dickeya</taxon>
    </lineage>
</organism>
<name>A0A2K8QQS0_9GAMM</name>
<dbReference type="Pfam" id="PF20432">
    <property type="entry name" value="Xre-like-HTH"/>
    <property type="match status" value="1"/>
</dbReference>
<evidence type="ECO:0000313" key="1">
    <source>
        <dbReference type="EMBL" id="ATZ95732.1"/>
    </source>
</evidence>
<gene>
    <name evidence="1" type="ORF">CVE23_18215</name>
</gene>
<dbReference type="EMBL" id="CP025003">
    <property type="protein sequence ID" value="ATZ95732.1"/>
    <property type="molecule type" value="Genomic_DNA"/>
</dbReference>
<reference evidence="2" key="1">
    <citation type="journal article" date="2018" name="Genome Announc.">
        <title>Complete genome sequence of a Dickeya fangzhongdai type strain causing bleeding canker of pear tree trunks.</title>
        <authorList>
            <person name="Zhao Y."/>
            <person name="Tian Y."/>
            <person name="Li X."/>
            <person name="Hu B."/>
        </authorList>
    </citation>
    <scope>NUCLEOTIDE SEQUENCE [LARGE SCALE GENOMIC DNA]</scope>
    <source>
        <strain evidence="2">DSM 101947</strain>
    </source>
</reference>
<dbReference type="InterPro" id="IPR046847">
    <property type="entry name" value="Xre-like_HTH"/>
</dbReference>
<dbReference type="KEGG" id="ced:LH89_16630"/>
<dbReference type="Pfam" id="PF09722">
    <property type="entry name" value="Xre_MbcA_ParS_C"/>
    <property type="match status" value="1"/>
</dbReference>
<dbReference type="GO" id="GO:0003677">
    <property type="term" value="F:DNA binding"/>
    <property type="evidence" value="ECO:0007669"/>
    <property type="project" value="InterPro"/>
</dbReference>
<accession>A0A2K8QQS0</accession>
<sequence length="150" mass="16327">MTALFTPTVRVLEHEGILAALSLSSSLVRAHEQISEGLPVSIIREAANKAQLDEGYLLRLVGVDRSTYHRRLKHPEKTWSVEQGARIYASVRVLDAAARLFDHDYVKAVDWLNQPAKALGGQPPAAMLKTPAGTEAVLDLIGRIGHGVIS</sequence>
<proteinExistence type="predicted"/>
<dbReference type="InterPro" id="IPR011979">
    <property type="entry name" value="Antitox_Xre"/>
</dbReference>
<dbReference type="GeneID" id="66566255"/>